<dbReference type="CDD" id="cd07205">
    <property type="entry name" value="Pat_PNPLA6_PNPLA7_NTE1_like"/>
    <property type="match status" value="1"/>
</dbReference>
<dbReference type="Gene3D" id="3.40.1090.10">
    <property type="entry name" value="Cytosolic phospholipase A2 catalytic domain"/>
    <property type="match status" value="1"/>
</dbReference>
<feature type="domain" description="POTRA" evidence="9">
    <location>
        <begin position="330"/>
        <end position="401"/>
    </location>
</feature>
<evidence type="ECO:0000256" key="7">
    <source>
        <dbReference type="SAM" id="SignalP"/>
    </source>
</evidence>
<dbReference type="Pfam" id="PF19143">
    <property type="entry name" value="Omp85_2"/>
    <property type="match status" value="1"/>
</dbReference>
<dbReference type="Proteomes" id="UP001163981">
    <property type="component" value="Chromosome"/>
</dbReference>
<feature type="domain" description="PNPLA" evidence="8">
    <location>
        <begin position="32"/>
        <end position="222"/>
    </location>
</feature>
<dbReference type="InterPro" id="IPR043864">
    <property type="entry name" value="Omp85-like_dom"/>
</dbReference>
<keyword evidence="7" id="KW-0732">Signal</keyword>
<dbReference type="PANTHER" id="PTHR14226:SF76">
    <property type="entry name" value="NTE FAMILY PROTEIN RSSA"/>
    <property type="match status" value="1"/>
</dbReference>
<gene>
    <name evidence="10" type="ORF">JRG66_08330</name>
</gene>
<organism evidence="10 11">
    <name type="scientific">Salinimicrobium tongyeongense</name>
    <dbReference type="NCBI Taxonomy" id="2809707"/>
    <lineage>
        <taxon>Bacteria</taxon>
        <taxon>Pseudomonadati</taxon>
        <taxon>Bacteroidota</taxon>
        <taxon>Flavobacteriia</taxon>
        <taxon>Flavobacteriales</taxon>
        <taxon>Flavobacteriaceae</taxon>
        <taxon>Salinimicrobium</taxon>
    </lineage>
</organism>
<keyword evidence="3 6" id="KW-0442">Lipid degradation</keyword>
<dbReference type="InterPro" id="IPR016035">
    <property type="entry name" value="Acyl_Trfase/lysoPLipase"/>
</dbReference>
<name>A0ABY6NMA1_9FLAO</name>
<evidence type="ECO:0000256" key="6">
    <source>
        <dbReference type="PROSITE-ProRule" id="PRU01161"/>
    </source>
</evidence>
<evidence type="ECO:0000259" key="8">
    <source>
        <dbReference type="PROSITE" id="PS51635"/>
    </source>
</evidence>
<proteinExistence type="predicted"/>
<evidence type="ECO:0000256" key="4">
    <source>
        <dbReference type="ARBA" id="ARBA00023098"/>
    </source>
</evidence>
<dbReference type="Gene3D" id="3.10.20.310">
    <property type="entry name" value="membrane protein fhac"/>
    <property type="match status" value="1"/>
</dbReference>
<feature type="active site" description="Nucleophile" evidence="6">
    <location>
        <position position="65"/>
    </location>
</feature>
<feature type="short sequence motif" description="DGA/G" evidence="6">
    <location>
        <begin position="209"/>
        <end position="211"/>
    </location>
</feature>
<dbReference type="EMBL" id="CP069620">
    <property type="protein sequence ID" value="UZH54017.1"/>
    <property type="molecule type" value="Genomic_DNA"/>
</dbReference>
<evidence type="ECO:0000313" key="10">
    <source>
        <dbReference type="EMBL" id="UZH54017.1"/>
    </source>
</evidence>
<evidence type="ECO:0000256" key="2">
    <source>
        <dbReference type="ARBA" id="ARBA00022801"/>
    </source>
</evidence>
<protein>
    <submittedName>
        <fullName evidence="10">Patatin-like phospholipase family protein</fullName>
    </submittedName>
</protein>
<dbReference type="PANTHER" id="PTHR14226">
    <property type="entry name" value="NEUROPATHY TARGET ESTERASE/SWISS CHEESE D.MELANOGASTER"/>
    <property type="match status" value="1"/>
</dbReference>
<feature type="short sequence motif" description="GXGXXG" evidence="6">
    <location>
        <begin position="36"/>
        <end position="41"/>
    </location>
</feature>
<keyword evidence="4 6" id="KW-0443">Lipid metabolism</keyword>
<feature type="active site" description="Proton acceptor" evidence="6">
    <location>
        <position position="209"/>
    </location>
</feature>
<feature type="chain" id="PRO_5046722413" evidence="7">
    <location>
        <begin position="23"/>
        <end position="743"/>
    </location>
</feature>
<dbReference type="InterPro" id="IPR034746">
    <property type="entry name" value="POTRA"/>
</dbReference>
<dbReference type="RefSeq" id="WP_265162314.1">
    <property type="nucleotide sequence ID" value="NZ_CP069620.1"/>
</dbReference>
<dbReference type="PROSITE" id="PS51635">
    <property type="entry name" value="PNPLA"/>
    <property type="match status" value="1"/>
</dbReference>
<keyword evidence="11" id="KW-1185">Reference proteome</keyword>
<evidence type="ECO:0000256" key="1">
    <source>
        <dbReference type="ARBA" id="ARBA00004370"/>
    </source>
</evidence>
<evidence type="ECO:0000313" key="11">
    <source>
        <dbReference type="Proteomes" id="UP001163981"/>
    </source>
</evidence>
<dbReference type="InterPro" id="IPR050301">
    <property type="entry name" value="NTE"/>
</dbReference>
<keyword evidence="2 6" id="KW-0378">Hydrolase</keyword>
<feature type="signal peptide" evidence="7">
    <location>
        <begin position="1"/>
        <end position="22"/>
    </location>
</feature>
<dbReference type="InterPro" id="IPR002641">
    <property type="entry name" value="PNPLA_dom"/>
</dbReference>
<keyword evidence="5" id="KW-0472">Membrane</keyword>
<evidence type="ECO:0000256" key="3">
    <source>
        <dbReference type="ARBA" id="ARBA00022963"/>
    </source>
</evidence>
<feature type="short sequence motif" description="GXSXG" evidence="6">
    <location>
        <begin position="63"/>
        <end position="67"/>
    </location>
</feature>
<evidence type="ECO:0000256" key="5">
    <source>
        <dbReference type="ARBA" id="ARBA00023136"/>
    </source>
</evidence>
<accession>A0ABY6NMA1</accession>
<comment type="subcellular location">
    <subcellularLocation>
        <location evidence="1">Membrane</location>
    </subcellularLocation>
</comment>
<dbReference type="SUPFAM" id="SSF52151">
    <property type="entry name" value="FabD/lysophospholipase-like"/>
    <property type="match status" value="1"/>
</dbReference>
<evidence type="ECO:0000259" key="9">
    <source>
        <dbReference type="PROSITE" id="PS51779"/>
    </source>
</evidence>
<reference evidence="10" key="1">
    <citation type="submission" date="2021-02" db="EMBL/GenBank/DDBJ databases">
        <title>Salinimicrobium sp. nov. isolated from seawater in Tongyeong, Republic of Korea.</title>
        <authorList>
            <person name="Lee S.-J."/>
        </authorList>
    </citation>
    <scope>NUCLEOTIDE SEQUENCE</scope>
    <source>
        <strain evidence="10">HN-2-9-2</strain>
    </source>
</reference>
<sequence>MQKKTKKLFVLLLFLGLLPGLAQEKEDPKVGLVLSGGGAKGLAHIGVLKVLEEAGVRVDLIGGTSMGAIVGALYSAGYSAHQLDSIFQTTNFNILLQDELPRSAKTFYEKRDSERYALTLPFDNFNISFPTALSRGQNVYNLMSKLTLHLEENQDFEALPIPFFAVAANIENGEEVLLDEGHLPQAISASAAIPSLFSPVIIDGQLLVDGGIVNNYPVEEVRRRGADIIIGVDVQDTLLERDELKSVFDILAQVSNFRTITDMREKIEKTDVYIDPDIKPFSVVSFEKGREIIDEGEAAARAMLPALQQIAAKQQEEPQQRKYISPVESLFITGVQIEGNTSYPRAYVLGKLKIQSPDTITYKDLNLGINNLSATRNFNRINYRLVPSNDGHLLVLQLEENPSKTLLRMGLHYDNVYHSGVLLNITHKSLLVTNDVSSLDVVLGDNFRYNFNYYIDKGYYWSVGFRSRYNSFSKGVSFDLANENSGFEIDGINRLEIDYQDFTNQVYVETLFQQVFSFGIGLEHKHLNITSETIDTPNPAMPETGEFDDSSYYAPFGYLLYDSRDSKYFPTRGVFFESDFHWQLLSSRDDFSAFSTAKGTLGATFSPAEQLSVRISSEAGFRIGSRENNIFDFFLGGYGNDFINNFTSFYGYEFINLSGDSFIKGLLELDYRFLANSHLILSANFANVENELFEGGNWLNWPEYSGYALGYGLETFLGPVEVKYSISPEKKESQWYFSLGFWF</sequence>
<dbReference type="Pfam" id="PF01734">
    <property type="entry name" value="Patatin"/>
    <property type="match status" value="1"/>
</dbReference>
<dbReference type="PROSITE" id="PS51779">
    <property type="entry name" value="POTRA"/>
    <property type="match status" value="1"/>
</dbReference>